<gene>
    <name evidence="2" type="ORF">CSOL1703_00001502</name>
</gene>
<evidence type="ECO:0008006" key="4">
    <source>
        <dbReference type="Google" id="ProtNLM"/>
    </source>
</evidence>
<sequence length="759" mass="83108">MAKKKTKPASIGESETMAPSATAAPVSPGASAPRSTKKSPTVVPASSSSSLVICRNKHWRYISAFHGPWLQMPVEILETIANINYNTPRPRPIDPASFFDLVKVRRLVDEATNLAVRAASDIASPTLTNVNGGIPDISTLQSLGIGGTGHGAKLSRERKFRMREQASQKLARAYRLDEIACSVATMQGASPLEEVGSSVLQRNQKDPDAKYVHFFHEKIPSRQLAECTSLQPLTDIISERPGEPEALRTRATVKVFKEDYDGAAQDLTHALQICRYHLPSHTNTPGGEVQVYDQQRARRRAQDVILAEKDQPRSIQGQLLFQRASVYLTMACNHVMEGLPSGNPSGSNDPGPSADGDEEPESKGQNSEASKKEAEARKSVKLMAKRALRDYMAFISHFEYSPNLPTRVVRDFNERVNSAAHGARNPRVSDTSPISEHVVYSVSDLFSAVPPTGLPPYPPQDLAKHDSEGSYHSGGATTCEWTTYHPLLADALHSLLLCHCLVQTSVKELQRHAYMVARIVRLCDGYPVFQASRSPARSDWIDLLRRADNWLTLSTNWENLCVPAPLPLFDTPTSEMTVSVSSPELAASAAAALMNGNTPESVAEELRKERVRERAILDALDDDRVVDEASFRAAIMAREKRAEEEYSGAAKANGSSFYADPAATTAFNKQKHQHQHQPQICHNCASDPAATQRWAADESKEYPLLTERAAAIALWVRDAPVVTGTTKRKKRTKKTVGNAAQVDGAASAMRNLDVADAKD</sequence>
<dbReference type="AlphaFoldDB" id="A0A9N9Z615"/>
<reference evidence="2 3" key="2">
    <citation type="submission" date="2021-10" db="EMBL/GenBank/DDBJ databases">
        <authorList>
            <person name="Piombo E."/>
        </authorList>
    </citation>
    <scope>NUCLEOTIDE SEQUENCE [LARGE SCALE GENOMIC DNA]</scope>
</reference>
<evidence type="ECO:0000313" key="3">
    <source>
        <dbReference type="Proteomes" id="UP000775872"/>
    </source>
</evidence>
<dbReference type="OrthoDB" id="420046at2759"/>
<evidence type="ECO:0000256" key="1">
    <source>
        <dbReference type="SAM" id="MobiDB-lite"/>
    </source>
</evidence>
<evidence type="ECO:0000313" key="2">
    <source>
        <dbReference type="EMBL" id="CAH0049544.1"/>
    </source>
</evidence>
<dbReference type="Proteomes" id="UP000775872">
    <property type="component" value="Unassembled WGS sequence"/>
</dbReference>
<keyword evidence="3" id="KW-1185">Reference proteome</keyword>
<accession>A0A9N9Z615</accession>
<feature type="region of interest" description="Disordered" evidence="1">
    <location>
        <begin position="1"/>
        <end position="44"/>
    </location>
</feature>
<comment type="caution">
    <text evidence="2">The sequence shown here is derived from an EMBL/GenBank/DDBJ whole genome shotgun (WGS) entry which is preliminary data.</text>
</comment>
<reference evidence="3" key="1">
    <citation type="submission" date="2019-06" db="EMBL/GenBank/DDBJ databases">
        <authorList>
            <person name="Broberg M."/>
        </authorList>
    </citation>
    <scope>NUCLEOTIDE SEQUENCE [LARGE SCALE GENOMIC DNA]</scope>
</reference>
<proteinExistence type="predicted"/>
<organism evidence="2 3">
    <name type="scientific">Clonostachys solani</name>
    <dbReference type="NCBI Taxonomy" id="160281"/>
    <lineage>
        <taxon>Eukaryota</taxon>
        <taxon>Fungi</taxon>
        <taxon>Dikarya</taxon>
        <taxon>Ascomycota</taxon>
        <taxon>Pezizomycotina</taxon>
        <taxon>Sordariomycetes</taxon>
        <taxon>Hypocreomycetidae</taxon>
        <taxon>Hypocreales</taxon>
        <taxon>Bionectriaceae</taxon>
        <taxon>Clonostachys</taxon>
    </lineage>
</organism>
<dbReference type="EMBL" id="CABFOC020000035">
    <property type="protein sequence ID" value="CAH0049544.1"/>
    <property type="molecule type" value="Genomic_DNA"/>
</dbReference>
<protein>
    <recommendedName>
        <fullName evidence="4">Histidine kinase group protein</fullName>
    </recommendedName>
</protein>
<feature type="region of interest" description="Disordered" evidence="1">
    <location>
        <begin position="338"/>
        <end position="377"/>
    </location>
</feature>
<name>A0A9N9Z615_9HYPO</name>